<sequence length="104" mass="11246">MMCSLPTYCWEGKTRTPSQTGPGPALPSPCVTYSPVGALAPLQAPQQGPGVVLVEPLFSHLHIVVYTGALARAMRSRRVVPRRAGRRCIRPTLASRVVSPRVTR</sequence>
<reference evidence="1" key="1">
    <citation type="submission" date="2021-05" db="EMBL/GenBank/DDBJ databases">
        <authorList>
            <person name="Alioto T."/>
            <person name="Alioto T."/>
            <person name="Gomez Garrido J."/>
        </authorList>
    </citation>
    <scope>NUCLEOTIDE SEQUENCE</scope>
</reference>
<organism evidence="1">
    <name type="scientific">Cacopsylla melanoneura</name>
    <dbReference type="NCBI Taxonomy" id="428564"/>
    <lineage>
        <taxon>Eukaryota</taxon>
        <taxon>Metazoa</taxon>
        <taxon>Ecdysozoa</taxon>
        <taxon>Arthropoda</taxon>
        <taxon>Hexapoda</taxon>
        <taxon>Insecta</taxon>
        <taxon>Pterygota</taxon>
        <taxon>Neoptera</taxon>
        <taxon>Paraneoptera</taxon>
        <taxon>Hemiptera</taxon>
        <taxon>Sternorrhyncha</taxon>
        <taxon>Psylloidea</taxon>
        <taxon>Psyllidae</taxon>
        <taxon>Psyllinae</taxon>
        <taxon>Cacopsylla</taxon>
    </lineage>
</organism>
<evidence type="ECO:0000313" key="1">
    <source>
        <dbReference type="EMBL" id="CAG6687038.1"/>
    </source>
</evidence>
<dbReference type="EMBL" id="HBUF01279633">
    <property type="protein sequence ID" value="CAG6687042.1"/>
    <property type="molecule type" value="Transcribed_RNA"/>
</dbReference>
<proteinExistence type="predicted"/>
<name>A0A8D8TFS4_9HEMI</name>
<protein>
    <submittedName>
        <fullName evidence="1">Uncharacterized protein</fullName>
    </submittedName>
</protein>
<dbReference type="AlphaFoldDB" id="A0A8D8TFS4"/>
<accession>A0A8D8TFS4</accession>
<dbReference type="EMBL" id="HBUF01279632">
    <property type="protein sequence ID" value="CAG6687038.1"/>
    <property type="molecule type" value="Transcribed_RNA"/>
</dbReference>